<protein>
    <recommendedName>
        <fullName evidence="3">Leptin</fullName>
    </recommendedName>
</protein>
<evidence type="ECO:0000313" key="1">
    <source>
        <dbReference type="Ensembl" id="ENSNMLP00000007503.1"/>
    </source>
</evidence>
<dbReference type="Ensembl" id="ENSNMLT00000008540.1">
    <property type="protein sequence ID" value="ENSNMLP00000007503.1"/>
    <property type="gene ID" value="ENSNMLG00000005353.1"/>
</dbReference>
<evidence type="ECO:0000313" key="2">
    <source>
        <dbReference type="Proteomes" id="UP000694523"/>
    </source>
</evidence>
<keyword evidence="2" id="KW-1185">Reference proteome</keyword>
<reference evidence="1" key="2">
    <citation type="submission" date="2025-09" db="UniProtKB">
        <authorList>
            <consortium name="Ensembl"/>
        </authorList>
    </citation>
    <scope>IDENTIFICATION</scope>
</reference>
<evidence type="ECO:0008006" key="3">
    <source>
        <dbReference type="Google" id="ProtNLM"/>
    </source>
</evidence>
<reference evidence="1" key="1">
    <citation type="submission" date="2025-08" db="UniProtKB">
        <authorList>
            <consortium name="Ensembl"/>
        </authorList>
    </citation>
    <scope>IDENTIFICATION</scope>
</reference>
<organism evidence="1 2">
    <name type="scientific">Neogobius melanostomus</name>
    <name type="common">round goby</name>
    <dbReference type="NCBI Taxonomy" id="47308"/>
    <lineage>
        <taxon>Eukaryota</taxon>
        <taxon>Metazoa</taxon>
        <taxon>Chordata</taxon>
        <taxon>Craniata</taxon>
        <taxon>Vertebrata</taxon>
        <taxon>Euteleostomi</taxon>
        <taxon>Actinopterygii</taxon>
        <taxon>Neopterygii</taxon>
        <taxon>Teleostei</taxon>
        <taxon>Neoteleostei</taxon>
        <taxon>Acanthomorphata</taxon>
        <taxon>Gobiaria</taxon>
        <taxon>Gobiiformes</taxon>
        <taxon>Gobioidei</taxon>
        <taxon>Gobiidae</taxon>
        <taxon>Benthophilinae</taxon>
        <taxon>Neogobiini</taxon>
        <taxon>Neogobius</taxon>
    </lineage>
</organism>
<dbReference type="AlphaFoldDB" id="A0A8C6SJB2"/>
<proteinExistence type="predicted"/>
<name>A0A8C6SJB2_9GOBI</name>
<accession>A0A8C6SJB2</accession>
<sequence>FLCGVCMLSPCLRRLPPVSPTTKTCTIGSPSMKCKPWLTFGPQIPPLLTTAPPSGEQYGAASLVLIMKGYNNLILDSFNGAPEIKAEIESLYRFVDQLRKRNCADKPQPYSVSITYSALYRVREYLKNLLKNLEQLEMCT</sequence>
<dbReference type="Proteomes" id="UP000694523">
    <property type="component" value="Unplaced"/>
</dbReference>